<keyword evidence="5" id="KW-0479">Metal-binding</keyword>
<keyword evidence="7" id="KW-0862">Zinc</keyword>
<protein>
    <recommendedName>
        <fullName evidence="14">C2H2-type domain-containing protein</fullName>
    </recommendedName>
</protein>
<dbReference type="InterPro" id="IPR058883">
    <property type="entry name" value="DZIP1_dom"/>
</dbReference>
<dbReference type="AlphaFoldDB" id="A0A9P0FHJ7"/>
<evidence type="ECO:0000256" key="1">
    <source>
        <dbReference type="ARBA" id="ARBA00004114"/>
    </source>
</evidence>
<dbReference type="OrthoDB" id="515971at2759"/>
<proteinExistence type="inferred from homology"/>
<comment type="subcellular location">
    <subcellularLocation>
        <location evidence="2">Cytoplasm</location>
        <location evidence="2">Cytoskeleton</location>
        <location evidence="2">Cilium basal body</location>
    </subcellularLocation>
    <subcellularLocation>
        <location evidence="1">Cytoplasm</location>
        <location evidence="1">Cytoskeleton</location>
        <location evidence="1">Microtubule organizing center</location>
        <location evidence="1">Centrosome</location>
        <location evidence="1">Centriole</location>
    </subcellularLocation>
</comment>
<evidence type="ECO:0000256" key="5">
    <source>
        <dbReference type="ARBA" id="ARBA00022723"/>
    </source>
</evidence>
<feature type="region of interest" description="Disordered" evidence="13">
    <location>
        <begin position="431"/>
        <end position="462"/>
    </location>
</feature>
<evidence type="ECO:0000313" key="15">
    <source>
        <dbReference type="EMBL" id="CAH0557114.1"/>
    </source>
</evidence>
<dbReference type="PROSITE" id="PS00028">
    <property type="entry name" value="ZINC_FINGER_C2H2_1"/>
    <property type="match status" value="1"/>
</dbReference>
<evidence type="ECO:0000313" key="16">
    <source>
        <dbReference type="Proteomes" id="UP001154078"/>
    </source>
</evidence>
<evidence type="ECO:0000256" key="6">
    <source>
        <dbReference type="ARBA" id="ARBA00022771"/>
    </source>
</evidence>
<comment type="similarity">
    <text evidence="3">Belongs to the DZIP C2H2-type zinc-finger protein family.</text>
</comment>
<dbReference type="Proteomes" id="UP001154078">
    <property type="component" value="Chromosome 5"/>
</dbReference>
<evidence type="ECO:0000256" key="4">
    <source>
        <dbReference type="ARBA" id="ARBA00022490"/>
    </source>
</evidence>
<evidence type="ECO:0000256" key="7">
    <source>
        <dbReference type="ARBA" id="ARBA00022833"/>
    </source>
</evidence>
<organism evidence="15 16">
    <name type="scientific">Brassicogethes aeneus</name>
    <name type="common">Rape pollen beetle</name>
    <name type="synonym">Meligethes aeneus</name>
    <dbReference type="NCBI Taxonomy" id="1431903"/>
    <lineage>
        <taxon>Eukaryota</taxon>
        <taxon>Metazoa</taxon>
        <taxon>Ecdysozoa</taxon>
        <taxon>Arthropoda</taxon>
        <taxon>Hexapoda</taxon>
        <taxon>Insecta</taxon>
        <taxon>Pterygota</taxon>
        <taxon>Neoptera</taxon>
        <taxon>Endopterygota</taxon>
        <taxon>Coleoptera</taxon>
        <taxon>Polyphaga</taxon>
        <taxon>Cucujiformia</taxon>
        <taxon>Nitidulidae</taxon>
        <taxon>Meligethinae</taxon>
        <taxon>Brassicogethes</taxon>
    </lineage>
</organism>
<dbReference type="GO" id="GO:0060271">
    <property type="term" value="P:cilium assembly"/>
    <property type="evidence" value="ECO:0007669"/>
    <property type="project" value="TreeGrafter"/>
</dbReference>
<dbReference type="GO" id="GO:0005814">
    <property type="term" value="C:centriole"/>
    <property type="evidence" value="ECO:0007669"/>
    <property type="project" value="UniProtKB-SubCell"/>
</dbReference>
<dbReference type="InterPro" id="IPR013087">
    <property type="entry name" value="Znf_C2H2_type"/>
</dbReference>
<evidence type="ECO:0000256" key="8">
    <source>
        <dbReference type="ARBA" id="ARBA00023054"/>
    </source>
</evidence>
<keyword evidence="6 11" id="KW-0863">Zinc-finger</keyword>
<feature type="compositionally biased region" description="Low complexity" evidence="13">
    <location>
        <begin position="435"/>
        <end position="444"/>
    </location>
</feature>
<evidence type="ECO:0000256" key="9">
    <source>
        <dbReference type="ARBA" id="ARBA00023212"/>
    </source>
</evidence>
<feature type="coiled-coil region" evidence="12">
    <location>
        <begin position="102"/>
        <end position="143"/>
    </location>
</feature>
<keyword evidence="8 12" id="KW-0175">Coiled coil</keyword>
<dbReference type="GO" id="GO:0005737">
    <property type="term" value="C:cytoplasm"/>
    <property type="evidence" value="ECO:0007669"/>
    <property type="project" value="TreeGrafter"/>
</dbReference>
<dbReference type="InterPro" id="IPR032714">
    <property type="entry name" value="DZIP1_N"/>
</dbReference>
<evidence type="ECO:0000256" key="2">
    <source>
        <dbReference type="ARBA" id="ARBA00004120"/>
    </source>
</evidence>
<dbReference type="Gene3D" id="3.30.160.60">
    <property type="entry name" value="Classic Zinc Finger"/>
    <property type="match status" value="1"/>
</dbReference>
<evidence type="ECO:0000256" key="11">
    <source>
        <dbReference type="PROSITE-ProRule" id="PRU00042"/>
    </source>
</evidence>
<evidence type="ECO:0000256" key="12">
    <source>
        <dbReference type="SAM" id="Coils"/>
    </source>
</evidence>
<dbReference type="PROSITE" id="PS50157">
    <property type="entry name" value="ZINC_FINGER_C2H2_2"/>
    <property type="match status" value="1"/>
</dbReference>
<sequence>MWGEDYHWHFDYVRLAWDTGFNFEKRKSCNLDKSKICLLDIEQIIQDRDIAAVERYISTVLQYILDNEQAEILDTNFVKMFRISQLAVEYLLFCKKYLDNTAVLLKKELAAVKEENNELKEFTVELEGHIEKLTSKLSELSENSTFKCSKCFKLFSSETYLKSHIKRRHTVYDENSSTQSEADKNKIEADKLQSEIKDLKERLNNTEKLINDKNNLEEQFTGKIENVAVKEIQENFEQFKSQVASELKVLQAQRNFYEEKYGRLMDVVSDTLIKKNNEKGQINEIKVDNSEKTSTTTQTERKERKKLTMELVHDKNVFNYVSPQPSPSKTLETNETKESVVDIEKTIERKVSEGLEKIESQMNVFLNKLTDYKETKVLAEVPNSPILDNLDKPKVKPRSKFTITNRLVECIPQHKKESVVKITETRKEKEANILSESSSSEGSSILETPRKKMTPKKTSVSTLGNHSITRAANQKEVFEELKVEVENVVNSRLQEIGISPDWNTLPKQSFNKAIEIIRHQANLTKKTYPDFFNIKADIERKVKQEKVSNKVTPKSVKKVIKPRKISYKPNEEVMNIKVRKKESPKM</sequence>
<reference evidence="15" key="1">
    <citation type="submission" date="2021-12" db="EMBL/GenBank/DDBJ databases">
        <authorList>
            <person name="King R."/>
        </authorList>
    </citation>
    <scope>NUCLEOTIDE SEQUENCE</scope>
</reference>
<evidence type="ECO:0000256" key="13">
    <source>
        <dbReference type="SAM" id="MobiDB-lite"/>
    </source>
</evidence>
<keyword evidence="4" id="KW-0963">Cytoplasm</keyword>
<dbReference type="EMBL" id="OV121136">
    <property type="protein sequence ID" value="CAH0557114.1"/>
    <property type="molecule type" value="Genomic_DNA"/>
</dbReference>
<dbReference type="GO" id="GO:0008270">
    <property type="term" value="F:zinc ion binding"/>
    <property type="evidence" value="ECO:0007669"/>
    <property type="project" value="UniProtKB-KW"/>
</dbReference>
<feature type="domain" description="C2H2-type" evidence="14">
    <location>
        <begin position="146"/>
        <end position="174"/>
    </location>
</feature>
<evidence type="ECO:0000259" key="14">
    <source>
        <dbReference type="PROSITE" id="PS50157"/>
    </source>
</evidence>
<dbReference type="PANTHER" id="PTHR21502:SF3">
    <property type="entry name" value="CILIUM ASSEMBLY PROTEIN DZIP1L"/>
    <property type="match status" value="1"/>
</dbReference>
<dbReference type="GO" id="GO:0036064">
    <property type="term" value="C:ciliary basal body"/>
    <property type="evidence" value="ECO:0007669"/>
    <property type="project" value="TreeGrafter"/>
</dbReference>
<evidence type="ECO:0000256" key="3">
    <source>
        <dbReference type="ARBA" id="ARBA00009131"/>
    </source>
</evidence>
<evidence type="ECO:0000256" key="10">
    <source>
        <dbReference type="ARBA" id="ARBA00023273"/>
    </source>
</evidence>
<keyword evidence="16" id="KW-1185">Reference proteome</keyword>
<keyword evidence="10" id="KW-0966">Cell projection</keyword>
<accession>A0A9P0FHJ7</accession>
<dbReference type="PANTHER" id="PTHR21502">
    <property type="entry name" value="ZINC FINGER PROTEIN DZIP1"/>
    <property type="match status" value="1"/>
</dbReference>
<keyword evidence="9" id="KW-0206">Cytoskeleton</keyword>
<dbReference type="InterPro" id="IPR051241">
    <property type="entry name" value="DZIP_RILPL"/>
</dbReference>
<dbReference type="Pfam" id="PF25977">
    <property type="entry name" value="DZIP1"/>
    <property type="match status" value="1"/>
</dbReference>
<gene>
    <name evidence="15" type="ORF">MELIAE_LOCUS7906</name>
</gene>
<dbReference type="Pfam" id="PF13815">
    <property type="entry name" value="Dzip-like_N"/>
    <property type="match status" value="1"/>
</dbReference>
<name>A0A9P0FHJ7_BRAAE</name>
<feature type="coiled-coil region" evidence="12">
    <location>
        <begin position="182"/>
        <end position="260"/>
    </location>
</feature>